<evidence type="ECO:0000259" key="10">
    <source>
        <dbReference type="Pfam" id="PF00266"/>
    </source>
</evidence>
<dbReference type="FunFam" id="3.40.640.10:FF:000027">
    <property type="entry name" value="Serine--pyruvate aminotransferase, mitochondrial"/>
    <property type="match status" value="1"/>
</dbReference>
<dbReference type="GO" id="GO:0004760">
    <property type="term" value="F:L-serine-pyruvate transaminase activity"/>
    <property type="evidence" value="ECO:0007669"/>
    <property type="project" value="TreeGrafter"/>
</dbReference>
<dbReference type="InterPro" id="IPR020578">
    <property type="entry name" value="Aminotrans_V_PyrdxlP_BS"/>
</dbReference>
<evidence type="ECO:0000256" key="2">
    <source>
        <dbReference type="ARBA" id="ARBA00009236"/>
    </source>
</evidence>
<accession>A0A7S7NQ26</accession>
<reference evidence="11 12" key="1">
    <citation type="submission" date="2020-10" db="EMBL/GenBank/DDBJ databases">
        <title>Complete genome sequence of Paludibaculum fermentans P105T, a facultatively anaerobic acidobacterium capable of dissimilatory Fe(III) reduction.</title>
        <authorList>
            <person name="Dedysh S.N."/>
            <person name="Beletsky A.V."/>
            <person name="Kulichevskaya I.S."/>
            <person name="Mardanov A.V."/>
            <person name="Ravin N.V."/>
        </authorList>
    </citation>
    <scope>NUCLEOTIDE SEQUENCE [LARGE SCALE GENOMIC DNA]</scope>
    <source>
        <strain evidence="11 12">P105</strain>
    </source>
</reference>
<keyword evidence="4 11" id="KW-0808">Transferase</keyword>
<dbReference type="PROSITE" id="PS00595">
    <property type="entry name" value="AA_TRANSFER_CLASS_5"/>
    <property type="match status" value="1"/>
</dbReference>
<proteinExistence type="inferred from homology"/>
<dbReference type="InterPro" id="IPR000192">
    <property type="entry name" value="Aminotrans_V_dom"/>
</dbReference>
<keyword evidence="5 7" id="KW-0663">Pyridoxal phosphate</keyword>
<dbReference type="AlphaFoldDB" id="A0A7S7NQ26"/>
<dbReference type="Pfam" id="PF00266">
    <property type="entry name" value="Aminotran_5"/>
    <property type="match status" value="1"/>
</dbReference>
<dbReference type="PIRSF" id="PIRSF000524">
    <property type="entry name" value="SPT"/>
    <property type="match status" value="1"/>
</dbReference>
<dbReference type="KEGG" id="pfer:IRI77_34015"/>
<comment type="cofactor">
    <cofactor evidence="1 7 9">
        <name>pyridoxal 5'-phosphate</name>
        <dbReference type="ChEBI" id="CHEBI:597326"/>
    </cofactor>
</comment>
<comment type="similarity">
    <text evidence="2 8">Belongs to the class-V pyridoxal-phosphate-dependent aminotransferase family.</text>
</comment>
<name>A0A7S7NQ26_PALFE</name>
<evidence type="ECO:0000256" key="9">
    <source>
        <dbReference type="RuleBase" id="RU004504"/>
    </source>
</evidence>
<feature type="modified residue" description="N6-(pyridoxal phosphate)lysine" evidence="7">
    <location>
        <position position="199"/>
    </location>
</feature>
<dbReference type="InterPro" id="IPR015422">
    <property type="entry name" value="PyrdxlP-dep_Trfase_small"/>
</dbReference>
<evidence type="ECO:0000256" key="3">
    <source>
        <dbReference type="ARBA" id="ARBA00022576"/>
    </source>
</evidence>
<dbReference type="InterPro" id="IPR015424">
    <property type="entry name" value="PyrdxlP-dep_Trfase"/>
</dbReference>
<feature type="binding site" evidence="6">
    <location>
        <position position="346"/>
    </location>
    <ligand>
        <name>substrate</name>
    </ligand>
</feature>
<feature type="domain" description="Aminotransferase class V" evidence="10">
    <location>
        <begin position="41"/>
        <end position="335"/>
    </location>
</feature>
<dbReference type="InterPro" id="IPR015421">
    <property type="entry name" value="PyrdxlP-dep_Trfase_major"/>
</dbReference>
<organism evidence="11 12">
    <name type="scientific">Paludibaculum fermentans</name>
    <dbReference type="NCBI Taxonomy" id="1473598"/>
    <lineage>
        <taxon>Bacteria</taxon>
        <taxon>Pseudomonadati</taxon>
        <taxon>Acidobacteriota</taxon>
        <taxon>Terriglobia</taxon>
        <taxon>Bryobacterales</taxon>
        <taxon>Bryobacteraceae</taxon>
        <taxon>Paludibaculum</taxon>
    </lineage>
</organism>
<evidence type="ECO:0000256" key="4">
    <source>
        <dbReference type="ARBA" id="ARBA00022679"/>
    </source>
</evidence>
<dbReference type="InterPro" id="IPR024169">
    <property type="entry name" value="SP_NH2Trfase/AEP_transaminase"/>
</dbReference>
<keyword evidence="3 11" id="KW-0032">Aminotransferase</keyword>
<dbReference type="Gene3D" id="3.90.1150.10">
    <property type="entry name" value="Aspartate Aminotransferase, domain 1"/>
    <property type="match status" value="1"/>
</dbReference>
<keyword evidence="12" id="KW-1185">Reference proteome</keyword>
<evidence type="ECO:0000313" key="12">
    <source>
        <dbReference type="Proteomes" id="UP000593892"/>
    </source>
</evidence>
<dbReference type="Proteomes" id="UP000593892">
    <property type="component" value="Chromosome"/>
</dbReference>
<dbReference type="GO" id="GO:0008453">
    <property type="term" value="F:alanine-glyoxylate transaminase activity"/>
    <property type="evidence" value="ECO:0007669"/>
    <property type="project" value="TreeGrafter"/>
</dbReference>
<evidence type="ECO:0000256" key="8">
    <source>
        <dbReference type="RuleBase" id="RU004075"/>
    </source>
</evidence>
<dbReference type="SUPFAM" id="SSF53383">
    <property type="entry name" value="PLP-dependent transferases"/>
    <property type="match status" value="1"/>
</dbReference>
<evidence type="ECO:0000313" key="11">
    <source>
        <dbReference type="EMBL" id="QOY87708.1"/>
    </source>
</evidence>
<gene>
    <name evidence="11" type="ORF">IRI77_34015</name>
</gene>
<dbReference type="EMBL" id="CP063849">
    <property type="protein sequence ID" value="QOY87708.1"/>
    <property type="molecule type" value="Genomic_DNA"/>
</dbReference>
<evidence type="ECO:0000256" key="5">
    <source>
        <dbReference type="ARBA" id="ARBA00022898"/>
    </source>
</evidence>
<dbReference type="RefSeq" id="WP_194449375.1">
    <property type="nucleotide sequence ID" value="NZ_CP063849.1"/>
</dbReference>
<evidence type="ECO:0000256" key="1">
    <source>
        <dbReference type="ARBA" id="ARBA00001933"/>
    </source>
</evidence>
<sequence length="377" mass="40583">MSTTASALKAPTKLLFGPGPSPVHPRVYEAMRQPIVGHLDPFFFQVNEDIRRGLKTCFGTANEFTMVISGTGSAGMECAVTNFVEPGAKVAVFANGYFSDRLTEMARRHGGDVVRLEKPWGETYTDAEAREFIASTKPAVVAFVQAETSTGAYQPGHAICKAAHEAGALVIADCVTSLGGMPVLVDESGIDIAYSGTQKALGCPPGLAPITCSPRALEWLKARKTTTVSWYLDLKLLLDYYESAHRYHHTAPISMFYALHESLAIITEEGLENRWARHKANHEAFVAGLAEIGVGMLVAEGHRLWTLNTPFVPAGVNDMNVRKKLMAEHSIEIAGGLGPLGGKVFRIGTMGYGSSPENVQLLLGALKDAFQAEGYGK</sequence>
<dbReference type="Gene3D" id="3.40.640.10">
    <property type="entry name" value="Type I PLP-dependent aspartate aminotransferase-like (Major domain)"/>
    <property type="match status" value="1"/>
</dbReference>
<dbReference type="PANTHER" id="PTHR21152:SF40">
    <property type="entry name" value="ALANINE--GLYOXYLATE AMINOTRANSFERASE"/>
    <property type="match status" value="1"/>
</dbReference>
<evidence type="ECO:0000256" key="7">
    <source>
        <dbReference type="PIRSR" id="PIRSR000524-50"/>
    </source>
</evidence>
<dbReference type="GO" id="GO:0019265">
    <property type="term" value="P:glycine biosynthetic process, by transamination of glyoxylate"/>
    <property type="evidence" value="ECO:0007669"/>
    <property type="project" value="TreeGrafter"/>
</dbReference>
<protein>
    <submittedName>
        <fullName evidence="11">Alanine--glyoxylate aminotransferase family protein</fullName>
    </submittedName>
</protein>
<dbReference type="PANTHER" id="PTHR21152">
    <property type="entry name" value="AMINOTRANSFERASE CLASS V"/>
    <property type="match status" value="1"/>
</dbReference>
<evidence type="ECO:0000256" key="6">
    <source>
        <dbReference type="PIRSR" id="PIRSR000524-1"/>
    </source>
</evidence>